<keyword evidence="2" id="KW-1133">Transmembrane helix</keyword>
<evidence type="ECO:0000313" key="4">
    <source>
        <dbReference type="Proteomes" id="UP000479710"/>
    </source>
</evidence>
<dbReference type="PANTHER" id="PTHR36804:SF1">
    <property type="entry name" value="OS04G0585600 PROTEIN"/>
    <property type="match status" value="1"/>
</dbReference>
<sequence>MAGPALIVKSIKWAVSRGLTVIGPVRSRFTVQNSWAVKINLASQETRSPLEGVNMSFRISRRRKGWFPLPTLPGLLCPLLPPATPTPMLAATTASLPPPLRRARLSTSHGGGGGVLRPLRPRPRRRALACRADLQHDAPFAAAIGACVLASLVLPTSRGRGEEEEGEFGATDTRMGVMGMISFLPYFNWLSWVFAWLDTGKRRYLFYAAAYLAPYLRTNLSLSPEESWLPIASIFACILHVQLESSIRSGDIETFTFVQRAWRLFFPSALKEKDAQHRNKGKSIRTDSGSRRIPSAHESREKLRNSDIFKRRLDEPNDEKQNKSDWN</sequence>
<name>A0A6G1C2Q8_9ORYZ</name>
<feature type="region of interest" description="Disordered" evidence="1">
    <location>
        <begin position="275"/>
        <end position="327"/>
    </location>
</feature>
<dbReference type="Proteomes" id="UP000479710">
    <property type="component" value="Unassembled WGS sequence"/>
</dbReference>
<evidence type="ECO:0000256" key="1">
    <source>
        <dbReference type="SAM" id="MobiDB-lite"/>
    </source>
</evidence>
<organism evidence="3 4">
    <name type="scientific">Oryza meyeriana var. granulata</name>
    <dbReference type="NCBI Taxonomy" id="110450"/>
    <lineage>
        <taxon>Eukaryota</taxon>
        <taxon>Viridiplantae</taxon>
        <taxon>Streptophyta</taxon>
        <taxon>Embryophyta</taxon>
        <taxon>Tracheophyta</taxon>
        <taxon>Spermatophyta</taxon>
        <taxon>Magnoliopsida</taxon>
        <taxon>Liliopsida</taxon>
        <taxon>Poales</taxon>
        <taxon>Poaceae</taxon>
        <taxon>BOP clade</taxon>
        <taxon>Oryzoideae</taxon>
        <taxon>Oryzeae</taxon>
        <taxon>Oryzinae</taxon>
        <taxon>Oryza</taxon>
        <taxon>Oryza meyeriana</taxon>
    </lineage>
</organism>
<keyword evidence="2" id="KW-0472">Membrane</keyword>
<accession>A0A6G1C2Q8</accession>
<keyword evidence="4" id="KW-1185">Reference proteome</keyword>
<evidence type="ECO:0000313" key="3">
    <source>
        <dbReference type="EMBL" id="KAF0894509.1"/>
    </source>
</evidence>
<feature type="compositionally biased region" description="Basic and acidic residues" evidence="1">
    <location>
        <begin position="284"/>
        <end position="327"/>
    </location>
</feature>
<dbReference type="EMBL" id="SPHZ02000011">
    <property type="protein sequence ID" value="KAF0894509.1"/>
    <property type="molecule type" value="Genomic_DNA"/>
</dbReference>
<protein>
    <submittedName>
        <fullName evidence="3">Uncharacterized protein</fullName>
    </submittedName>
</protein>
<dbReference type="PANTHER" id="PTHR36804">
    <property type="entry name" value="OSJNBA0013K16.11 PROTEIN"/>
    <property type="match status" value="1"/>
</dbReference>
<comment type="caution">
    <text evidence="3">The sequence shown here is derived from an EMBL/GenBank/DDBJ whole genome shotgun (WGS) entry which is preliminary data.</text>
</comment>
<reference evidence="3 4" key="1">
    <citation type="submission" date="2019-11" db="EMBL/GenBank/DDBJ databases">
        <title>Whole genome sequence of Oryza granulata.</title>
        <authorList>
            <person name="Li W."/>
        </authorList>
    </citation>
    <scope>NUCLEOTIDE SEQUENCE [LARGE SCALE GENOMIC DNA]</scope>
    <source>
        <strain evidence="4">cv. Menghai</strain>
        <tissue evidence="3">Leaf</tissue>
    </source>
</reference>
<keyword evidence="2" id="KW-0812">Transmembrane</keyword>
<gene>
    <name evidence="3" type="ORF">E2562_039435</name>
</gene>
<evidence type="ECO:0000256" key="2">
    <source>
        <dbReference type="SAM" id="Phobius"/>
    </source>
</evidence>
<proteinExistence type="predicted"/>
<feature type="transmembrane region" description="Helical" evidence="2">
    <location>
        <begin position="177"/>
        <end position="197"/>
    </location>
</feature>
<dbReference type="AlphaFoldDB" id="A0A6G1C2Q8"/>
<dbReference type="OrthoDB" id="2014574at2759"/>